<dbReference type="AlphaFoldDB" id="A0A9N8V603"/>
<comment type="caution">
    <text evidence="7">The sequence shown here is derived from an EMBL/GenBank/DDBJ whole genome shotgun (WGS) entry which is preliminary data.</text>
</comment>
<dbReference type="GO" id="GO:0000724">
    <property type="term" value="P:double-strand break repair via homologous recombination"/>
    <property type="evidence" value="ECO:0007669"/>
    <property type="project" value="TreeGrafter"/>
</dbReference>
<dbReference type="InterPro" id="IPR001650">
    <property type="entry name" value="Helicase_C-like"/>
</dbReference>
<comment type="similarity">
    <text evidence="1">Belongs to the helicase family. RecQ subfamily.</text>
</comment>
<feature type="non-terminal residue" evidence="7">
    <location>
        <position position="651"/>
    </location>
</feature>
<keyword evidence="8" id="KW-1185">Reference proteome</keyword>
<dbReference type="EC" id="5.6.2.4" evidence="5"/>
<dbReference type="PANTHER" id="PTHR13710">
    <property type="entry name" value="DNA HELICASE RECQ FAMILY MEMBER"/>
    <property type="match status" value="1"/>
</dbReference>
<comment type="catalytic activity">
    <reaction evidence="4">
        <text>Couples ATP hydrolysis with the unwinding of duplex DNA by translocating in the 3'-5' direction.</text>
        <dbReference type="EC" id="5.6.2.4"/>
    </reaction>
</comment>
<reference evidence="7" key="1">
    <citation type="submission" date="2021-06" db="EMBL/GenBank/DDBJ databases">
        <authorList>
            <person name="Kallberg Y."/>
            <person name="Tangrot J."/>
            <person name="Rosling A."/>
        </authorList>
    </citation>
    <scope>NUCLEOTIDE SEQUENCE</scope>
    <source>
        <strain evidence="7">87-6 pot B 2015</strain>
    </source>
</reference>
<protein>
    <recommendedName>
        <fullName evidence="5">DNA 3'-5' helicase</fullName>
        <ecNumber evidence="5">5.6.2.4</ecNumber>
    </recommendedName>
</protein>
<dbReference type="GO" id="GO:0005737">
    <property type="term" value="C:cytoplasm"/>
    <property type="evidence" value="ECO:0007669"/>
    <property type="project" value="TreeGrafter"/>
</dbReference>
<dbReference type="SMART" id="SM00490">
    <property type="entry name" value="HELICc"/>
    <property type="match status" value="1"/>
</dbReference>
<dbReference type="SUPFAM" id="SSF52540">
    <property type="entry name" value="P-loop containing nucleoside triphosphate hydrolases"/>
    <property type="match status" value="1"/>
</dbReference>
<evidence type="ECO:0000313" key="7">
    <source>
        <dbReference type="EMBL" id="CAG8439407.1"/>
    </source>
</evidence>
<dbReference type="GO" id="GO:0003677">
    <property type="term" value="F:DNA binding"/>
    <property type="evidence" value="ECO:0007669"/>
    <property type="project" value="UniProtKB-KW"/>
</dbReference>
<dbReference type="Pfam" id="PF00271">
    <property type="entry name" value="Helicase_C"/>
    <property type="match status" value="1"/>
</dbReference>
<accession>A0A9N8V603</accession>
<dbReference type="PROSITE" id="PS51194">
    <property type="entry name" value="HELICASE_CTER"/>
    <property type="match status" value="1"/>
</dbReference>
<evidence type="ECO:0000256" key="1">
    <source>
        <dbReference type="ARBA" id="ARBA00005446"/>
    </source>
</evidence>
<evidence type="ECO:0000256" key="2">
    <source>
        <dbReference type="ARBA" id="ARBA00023125"/>
    </source>
</evidence>
<sequence length="651" mass="74561">MAVFTQTNNTHFVLDTSQLWQVVDIHEQFQDITVNSQAGYYHIKQSCDSCGETKIINKKWNILTAGLSIKILIKCQVCKTVKEFSNESAEVNFNACFAAADLVGRINRQSLQMTFIYADVISQLCKASYYNYQAMTFEKIMKSAKISTKIALQKASGEIIYDGKDDGEDKIIREGNFDLNSHQMEHAILISILGKLTPILEEHNMLINVTIDSDLDSNKTLGNVAVVNQIFANFNYVYAASIQKSEKENCSIQEKDICNVQTEVCWIKNNPELQLSEPTLKFYTLYQREKFKSILKTIFRLPINQDIELIPYGKKAQCNIDTNQFYPSFALQIPDFDEIIKCVTCHAFPKCTAKALIDDQVMESIKAGISCGSLYTSIEQPLQYQKNVFEEIACRLTKIIFTTPKKFQMNTGFRSILQRYDTTNGIRFVEITTRLEIDYQQTSLIRNIAFEDNQIIYKSYENITTELQSKISKETIAIYHDELSAKQKSAILLDWRSRKFQIMVVTNTFEMGINIPDVRIVIHVGFLMSISNLVQESEHAGRDGLSVKPGDSTSNISNECNVYVEKMLEIIEIITNERQQITRNNVVDVFHQSQAKNIKNKFGELPIYLEKFLRKLKTKEDAFLLLDDLVLHDLVKEDIILTRSLTAQTFT</sequence>
<evidence type="ECO:0000259" key="6">
    <source>
        <dbReference type="PROSITE" id="PS51194"/>
    </source>
</evidence>
<evidence type="ECO:0000313" key="8">
    <source>
        <dbReference type="Proteomes" id="UP000789375"/>
    </source>
</evidence>
<dbReference type="Proteomes" id="UP000789375">
    <property type="component" value="Unassembled WGS sequence"/>
</dbReference>
<dbReference type="GO" id="GO:0009378">
    <property type="term" value="F:four-way junction helicase activity"/>
    <property type="evidence" value="ECO:0007669"/>
    <property type="project" value="TreeGrafter"/>
</dbReference>
<keyword evidence="3" id="KW-0413">Isomerase</keyword>
<evidence type="ECO:0000256" key="3">
    <source>
        <dbReference type="ARBA" id="ARBA00023235"/>
    </source>
</evidence>
<evidence type="ECO:0000256" key="5">
    <source>
        <dbReference type="ARBA" id="ARBA00034808"/>
    </source>
</evidence>
<dbReference type="EMBL" id="CAJVPP010000069">
    <property type="protein sequence ID" value="CAG8439407.1"/>
    <property type="molecule type" value="Genomic_DNA"/>
</dbReference>
<evidence type="ECO:0000256" key="4">
    <source>
        <dbReference type="ARBA" id="ARBA00034617"/>
    </source>
</evidence>
<feature type="domain" description="Helicase C-terminal" evidence="6">
    <location>
        <begin position="443"/>
        <end position="590"/>
    </location>
</feature>
<dbReference type="PANTHER" id="PTHR13710:SF105">
    <property type="entry name" value="ATP-DEPENDENT DNA HELICASE Q1"/>
    <property type="match status" value="1"/>
</dbReference>
<name>A0A9N8V603_FUNMO</name>
<organism evidence="7 8">
    <name type="scientific">Funneliformis mosseae</name>
    <name type="common">Endomycorrhizal fungus</name>
    <name type="synonym">Glomus mosseae</name>
    <dbReference type="NCBI Taxonomy" id="27381"/>
    <lineage>
        <taxon>Eukaryota</taxon>
        <taxon>Fungi</taxon>
        <taxon>Fungi incertae sedis</taxon>
        <taxon>Mucoromycota</taxon>
        <taxon>Glomeromycotina</taxon>
        <taxon>Glomeromycetes</taxon>
        <taxon>Glomerales</taxon>
        <taxon>Glomeraceae</taxon>
        <taxon>Funneliformis</taxon>
    </lineage>
</organism>
<dbReference type="GO" id="GO:0005694">
    <property type="term" value="C:chromosome"/>
    <property type="evidence" value="ECO:0007669"/>
    <property type="project" value="TreeGrafter"/>
</dbReference>
<keyword evidence="2" id="KW-0238">DNA-binding</keyword>
<dbReference type="Gene3D" id="3.40.50.300">
    <property type="entry name" value="P-loop containing nucleotide triphosphate hydrolases"/>
    <property type="match status" value="1"/>
</dbReference>
<dbReference type="InterPro" id="IPR027417">
    <property type="entry name" value="P-loop_NTPase"/>
</dbReference>
<gene>
    <name evidence="7" type="ORF">FMOSSE_LOCUS684</name>
</gene>
<proteinExistence type="inferred from homology"/>
<dbReference type="GO" id="GO:0043138">
    <property type="term" value="F:3'-5' DNA helicase activity"/>
    <property type="evidence" value="ECO:0007669"/>
    <property type="project" value="UniProtKB-EC"/>
</dbReference>